<evidence type="ECO:0000313" key="2">
    <source>
        <dbReference type="EMBL" id="KAF7993939.1"/>
    </source>
</evidence>
<dbReference type="Proteomes" id="UP000639338">
    <property type="component" value="Unassembled WGS sequence"/>
</dbReference>
<dbReference type="GO" id="GO:0005886">
    <property type="term" value="C:plasma membrane"/>
    <property type="evidence" value="ECO:0007669"/>
    <property type="project" value="TreeGrafter"/>
</dbReference>
<feature type="transmembrane region" description="Helical" evidence="1">
    <location>
        <begin position="105"/>
        <end position="123"/>
    </location>
</feature>
<dbReference type="PANTHER" id="PTHR36692:SF2">
    <property type="entry name" value="GEO12064P1"/>
    <property type="match status" value="1"/>
</dbReference>
<feature type="transmembrane region" description="Helical" evidence="1">
    <location>
        <begin position="72"/>
        <end position="93"/>
    </location>
</feature>
<evidence type="ECO:0000313" key="3">
    <source>
        <dbReference type="Proteomes" id="UP000639338"/>
    </source>
</evidence>
<gene>
    <name evidence="2" type="ORF">HCN44_011208</name>
</gene>
<dbReference type="EMBL" id="JACMRX010000003">
    <property type="protein sequence ID" value="KAF7993939.1"/>
    <property type="molecule type" value="Genomic_DNA"/>
</dbReference>
<protein>
    <submittedName>
        <fullName evidence="2">Uncharacterized protein</fullName>
    </submittedName>
</protein>
<comment type="caution">
    <text evidence="2">The sequence shown here is derived from an EMBL/GenBank/DDBJ whole genome shotgun (WGS) entry which is preliminary data.</text>
</comment>
<keyword evidence="3" id="KW-1185">Reference proteome</keyword>
<sequence length="127" mass="13687">MASFTRTSMIKLIELILAVILLVLLYSSKYIDGGAFKEVISTGTTFGYVVILVGVTAGALMGTPVNRRVDLFFSLIGVVLFMFTAFVTFFHYQGQESGMAGVSRGILSGIQGLILIADAFLTFRGES</sequence>
<keyword evidence="1" id="KW-0472">Membrane</keyword>
<dbReference type="AlphaFoldDB" id="A0A834XZC0"/>
<feature type="transmembrane region" description="Helical" evidence="1">
    <location>
        <begin position="40"/>
        <end position="60"/>
    </location>
</feature>
<reference evidence="2 3" key="1">
    <citation type="submission" date="2020-08" db="EMBL/GenBank/DDBJ databases">
        <title>Aphidius gifuensis genome sequencing and assembly.</title>
        <authorList>
            <person name="Du Z."/>
        </authorList>
    </citation>
    <scope>NUCLEOTIDE SEQUENCE [LARGE SCALE GENOMIC DNA]</scope>
    <source>
        <strain evidence="2">YNYX2018</strain>
        <tissue evidence="2">Adults</tissue>
    </source>
</reference>
<organism evidence="2 3">
    <name type="scientific">Aphidius gifuensis</name>
    <name type="common">Parasitoid wasp</name>
    <dbReference type="NCBI Taxonomy" id="684658"/>
    <lineage>
        <taxon>Eukaryota</taxon>
        <taxon>Metazoa</taxon>
        <taxon>Ecdysozoa</taxon>
        <taxon>Arthropoda</taxon>
        <taxon>Hexapoda</taxon>
        <taxon>Insecta</taxon>
        <taxon>Pterygota</taxon>
        <taxon>Neoptera</taxon>
        <taxon>Endopterygota</taxon>
        <taxon>Hymenoptera</taxon>
        <taxon>Apocrita</taxon>
        <taxon>Ichneumonoidea</taxon>
        <taxon>Braconidae</taxon>
        <taxon>Aphidiinae</taxon>
        <taxon>Aphidius</taxon>
    </lineage>
</organism>
<dbReference type="PANTHER" id="PTHR36692">
    <property type="entry name" value="PROTEIN SNAKESKIN"/>
    <property type="match status" value="1"/>
</dbReference>
<dbReference type="GO" id="GO:0019991">
    <property type="term" value="P:septate junction assembly"/>
    <property type="evidence" value="ECO:0007669"/>
    <property type="project" value="InterPro"/>
</dbReference>
<name>A0A834XZC0_APHGI</name>
<keyword evidence="1" id="KW-0812">Transmembrane</keyword>
<proteinExistence type="predicted"/>
<dbReference type="InterPro" id="IPR038976">
    <property type="entry name" value="Ssk"/>
</dbReference>
<evidence type="ECO:0000256" key="1">
    <source>
        <dbReference type="SAM" id="Phobius"/>
    </source>
</evidence>
<accession>A0A834XZC0</accession>
<dbReference type="OrthoDB" id="6349206at2759"/>
<feature type="transmembrane region" description="Helical" evidence="1">
    <location>
        <begin position="12"/>
        <end position="28"/>
    </location>
</feature>
<keyword evidence="1" id="KW-1133">Transmembrane helix</keyword>